<dbReference type="SMART" id="SM00304">
    <property type="entry name" value="HAMP"/>
    <property type="match status" value="1"/>
</dbReference>
<evidence type="ECO:0000256" key="5">
    <source>
        <dbReference type="SAM" id="Phobius"/>
    </source>
</evidence>
<dbReference type="InterPro" id="IPR024478">
    <property type="entry name" value="HlyB_4HB_MCP"/>
</dbReference>
<gene>
    <name evidence="8" type="ORF">EER27_10520</name>
</gene>
<dbReference type="GO" id="GO:0016020">
    <property type="term" value="C:membrane"/>
    <property type="evidence" value="ECO:0007669"/>
    <property type="project" value="UniProtKB-SubCell"/>
</dbReference>
<evidence type="ECO:0000256" key="3">
    <source>
        <dbReference type="ARBA" id="ARBA00029447"/>
    </source>
</evidence>
<dbReference type="CDD" id="cd06225">
    <property type="entry name" value="HAMP"/>
    <property type="match status" value="1"/>
</dbReference>
<comment type="caution">
    <text evidence="8">The sequence shown here is derived from an EMBL/GenBank/DDBJ whole genome shotgun (WGS) entry which is preliminary data.</text>
</comment>
<keyword evidence="5" id="KW-0472">Membrane</keyword>
<dbReference type="Pfam" id="PF00672">
    <property type="entry name" value="HAMP"/>
    <property type="match status" value="1"/>
</dbReference>
<reference evidence="8 9" key="1">
    <citation type="submission" date="2018-11" db="EMBL/GenBank/DDBJ databases">
        <title>Lysobacter cryohumiis sp. nov., isolated from soil in the Tianshan Mountains, Xinjiang, China.</title>
        <authorList>
            <person name="Luo Y."/>
            <person name="Sheng H."/>
        </authorList>
    </citation>
    <scope>NUCLEOTIDE SEQUENCE [LARGE SCALE GENOMIC DNA]</scope>
    <source>
        <strain evidence="8 9">ZS60</strain>
    </source>
</reference>
<dbReference type="PANTHER" id="PTHR32089:SF120">
    <property type="entry name" value="METHYL-ACCEPTING CHEMOTAXIS PROTEIN TLPQ"/>
    <property type="match status" value="1"/>
</dbReference>
<dbReference type="CDD" id="cd19411">
    <property type="entry name" value="MCP2201-like_sensor"/>
    <property type="match status" value="1"/>
</dbReference>
<dbReference type="SUPFAM" id="SSF58104">
    <property type="entry name" value="Methyl-accepting chemotaxis protein (MCP) signaling domain"/>
    <property type="match status" value="1"/>
</dbReference>
<name>A0A3M8SZ36_9GAMM</name>
<evidence type="ECO:0000259" key="6">
    <source>
        <dbReference type="PROSITE" id="PS50111"/>
    </source>
</evidence>
<protein>
    <submittedName>
        <fullName evidence="8">Methyl-accepting chemotaxis protein</fullName>
    </submittedName>
</protein>
<comment type="similarity">
    <text evidence="3">Belongs to the methyl-accepting chemotaxis (MCP) protein family.</text>
</comment>
<feature type="domain" description="Methyl-accepting transducer" evidence="6">
    <location>
        <begin position="266"/>
        <end position="502"/>
    </location>
</feature>
<dbReference type="InterPro" id="IPR047347">
    <property type="entry name" value="YvaQ-like_sensor"/>
</dbReference>
<dbReference type="PROSITE" id="PS50885">
    <property type="entry name" value="HAMP"/>
    <property type="match status" value="1"/>
</dbReference>
<evidence type="ECO:0000313" key="9">
    <source>
        <dbReference type="Proteomes" id="UP000267049"/>
    </source>
</evidence>
<proteinExistence type="inferred from homology"/>
<keyword evidence="9" id="KW-1185">Reference proteome</keyword>
<dbReference type="GO" id="GO:0006935">
    <property type="term" value="P:chemotaxis"/>
    <property type="evidence" value="ECO:0007669"/>
    <property type="project" value="InterPro"/>
</dbReference>
<dbReference type="GO" id="GO:0007165">
    <property type="term" value="P:signal transduction"/>
    <property type="evidence" value="ECO:0007669"/>
    <property type="project" value="UniProtKB-KW"/>
</dbReference>
<evidence type="ECO:0000256" key="1">
    <source>
        <dbReference type="ARBA" id="ARBA00004370"/>
    </source>
</evidence>
<dbReference type="PROSITE" id="PS50111">
    <property type="entry name" value="CHEMOTAXIS_TRANSDUC_2"/>
    <property type="match status" value="1"/>
</dbReference>
<feature type="domain" description="HAMP" evidence="7">
    <location>
        <begin position="209"/>
        <end position="261"/>
    </location>
</feature>
<evidence type="ECO:0000256" key="2">
    <source>
        <dbReference type="ARBA" id="ARBA00023224"/>
    </source>
</evidence>
<dbReference type="Pfam" id="PF00015">
    <property type="entry name" value="MCPsignal"/>
    <property type="match status" value="1"/>
</dbReference>
<evidence type="ECO:0000259" key="7">
    <source>
        <dbReference type="PROSITE" id="PS50885"/>
    </source>
</evidence>
<dbReference type="OrthoDB" id="2489132at2"/>
<keyword evidence="5" id="KW-0812">Transmembrane</keyword>
<feature type="transmembrane region" description="Helical" evidence="5">
    <location>
        <begin position="187"/>
        <end position="208"/>
    </location>
</feature>
<dbReference type="SMART" id="SM00283">
    <property type="entry name" value="MA"/>
    <property type="match status" value="1"/>
</dbReference>
<dbReference type="InterPro" id="IPR003660">
    <property type="entry name" value="HAMP_dom"/>
</dbReference>
<dbReference type="Gene3D" id="1.10.8.500">
    <property type="entry name" value="HAMP domain in histidine kinase"/>
    <property type="match status" value="1"/>
</dbReference>
<keyword evidence="5" id="KW-1133">Transmembrane helix</keyword>
<dbReference type="EMBL" id="RIBS01000004">
    <property type="protein sequence ID" value="RNF83792.1"/>
    <property type="molecule type" value="Genomic_DNA"/>
</dbReference>
<dbReference type="Pfam" id="PF12729">
    <property type="entry name" value="4HB_MCP_1"/>
    <property type="match status" value="1"/>
</dbReference>
<dbReference type="RefSeq" id="WP_123088049.1">
    <property type="nucleotide sequence ID" value="NZ_RIBS01000004.1"/>
</dbReference>
<dbReference type="PRINTS" id="PR00260">
    <property type="entry name" value="CHEMTRNSDUCR"/>
</dbReference>
<sequence>MKNVTIRQRILLSFAVILVVMLVMGGIALQRLLRIEKEEALLRLDSIPGMHLAGEMESAWHANYVAIHALVGTDDAQARRLAQERLQATHAEFETALGNYEGTITTAQDRENVARVKQATEAYFALEPNLLRLGTTDVAAAGAFMRGSLDPAFGQGEKAIEQVMDYNHATAVEAGKRIDDAVKSAEIEIAATFIGALLLAGLSGFYLLKAIIQPLHLLTRASEVMAKGDFSQRLALARSDEFGVLAQGYDRMGLDLSSLVGQVQTSGIQVNSSINEITATLREQQATAAQIAATTTEIGATSREIAATSKELARTMGAVASGAEQTSLLAGSGQTGLVQMEETMRRVIDATASINAKLAVLTEKADNISQVVTTITKVADQTNLLSLNAAIEAEKAGEYGRGFSVVATEIRRLADQTAVATLDIEQMVREIQSAVSAGVMGMDKFSEEVRRGTSDVQQVGSQLSQVIEHVQAMVPRFEAVNEGVQAQSAGAEQITLALTQLSEAAQQTVDALRQSNQAIDELHQVSAGLRDGVSKFKLQA</sequence>
<dbReference type="InterPro" id="IPR004090">
    <property type="entry name" value="Chemotax_Me-accpt_rcpt"/>
</dbReference>
<dbReference type="PANTHER" id="PTHR32089">
    <property type="entry name" value="METHYL-ACCEPTING CHEMOTAXIS PROTEIN MCPB"/>
    <property type="match status" value="1"/>
</dbReference>
<evidence type="ECO:0000313" key="8">
    <source>
        <dbReference type="EMBL" id="RNF83792.1"/>
    </source>
</evidence>
<dbReference type="AlphaFoldDB" id="A0A3M8SZ36"/>
<accession>A0A3M8SZ36</accession>
<comment type="subcellular location">
    <subcellularLocation>
        <location evidence="1">Membrane</location>
    </subcellularLocation>
</comment>
<dbReference type="Gene3D" id="1.10.287.950">
    <property type="entry name" value="Methyl-accepting chemotaxis protein"/>
    <property type="match status" value="1"/>
</dbReference>
<feature type="transmembrane region" description="Helical" evidence="5">
    <location>
        <begin position="12"/>
        <end position="33"/>
    </location>
</feature>
<dbReference type="InterPro" id="IPR004089">
    <property type="entry name" value="MCPsignal_dom"/>
</dbReference>
<dbReference type="GO" id="GO:0004888">
    <property type="term" value="F:transmembrane signaling receptor activity"/>
    <property type="evidence" value="ECO:0007669"/>
    <property type="project" value="InterPro"/>
</dbReference>
<organism evidence="8 9">
    <name type="scientific">Montanilutibacter psychrotolerans</name>
    <dbReference type="NCBI Taxonomy" id="1327343"/>
    <lineage>
        <taxon>Bacteria</taxon>
        <taxon>Pseudomonadati</taxon>
        <taxon>Pseudomonadota</taxon>
        <taxon>Gammaproteobacteria</taxon>
        <taxon>Lysobacterales</taxon>
        <taxon>Lysobacteraceae</taxon>
        <taxon>Montanilutibacter</taxon>
    </lineage>
</organism>
<evidence type="ECO:0000256" key="4">
    <source>
        <dbReference type="PROSITE-ProRule" id="PRU00284"/>
    </source>
</evidence>
<keyword evidence="2 4" id="KW-0807">Transducer</keyword>
<dbReference type="Proteomes" id="UP000267049">
    <property type="component" value="Unassembled WGS sequence"/>
</dbReference>